<dbReference type="Proteomes" id="UP000578449">
    <property type="component" value="Unassembled WGS sequence"/>
</dbReference>
<accession>A0A840PRV0</accession>
<keyword evidence="6" id="KW-1185">Reference proteome</keyword>
<reference evidence="5 6" key="1">
    <citation type="submission" date="2020-08" db="EMBL/GenBank/DDBJ databases">
        <title>Genomic Encyclopedia of Type Strains, Phase IV (KMG-IV): sequencing the most valuable type-strain genomes for metagenomic binning, comparative biology and taxonomic classification.</title>
        <authorList>
            <person name="Goeker M."/>
        </authorList>
    </citation>
    <scope>NUCLEOTIDE SEQUENCE [LARGE SCALE GENOMIC DNA]</scope>
    <source>
        <strain evidence="5 6">DSM 45615</strain>
    </source>
</reference>
<dbReference type="CDD" id="cd07377">
    <property type="entry name" value="WHTH_GntR"/>
    <property type="match status" value="1"/>
</dbReference>
<proteinExistence type="predicted"/>
<evidence type="ECO:0000256" key="1">
    <source>
        <dbReference type="ARBA" id="ARBA00023015"/>
    </source>
</evidence>
<name>A0A840PRV0_9ACTN</name>
<dbReference type="InterPro" id="IPR008920">
    <property type="entry name" value="TF_FadR/GntR_C"/>
</dbReference>
<dbReference type="Pfam" id="PF00392">
    <property type="entry name" value="GntR"/>
    <property type="match status" value="1"/>
</dbReference>
<dbReference type="SUPFAM" id="SSF48008">
    <property type="entry name" value="GntR ligand-binding domain-like"/>
    <property type="match status" value="1"/>
</dbReference>
<dbReference type="EMBL" id="JACHGN010000033">
    <property type="protein sequence ID" value="MBB5139837.1"/>
    <property type="molecule type" value="Genomic_DNA"/>
</dbReference>
<feature type="domain" description="HTH gntR-type" evidence="4">
    <location>
        <begin position="21"/>
        <end position="89"/>
    </location>
</feature>
<evidence type="ECO:0000313" key="5">
    <source>
        <dbReference type="EMBL" id="MBB5139837.1"/>
    </source>
</evidence>
<gene>
    <name evidence="5" type="ORF">HNP84_009601</name>
</gene>
<evidence type="ECO:0000256" key="3">
    <source>
        <dbReference type="ARBA" id="ARBA00023163"/>
    </source>
</evidence>
<protein>
    <submittedName>
        <fullName evidence="5">DNA-binding FadR family transcriptional regulator</fullName>
    </submittedName>
</protein>
<dbReference type="PANTHER" id="PTHR43537:SF5">
    <property type="entry name" value="UXU OPERON TRANSCRIPTIONAL REGULATOR"/>
    <property type="match status" value="1"/>
</dbReference>
<dbReference type="Gene3D" id="1.10.10.10">
    <property type="entry name" value="Winged helix-like DNA-binding domain superfamily/Winged helix DNA-binding domain"/>
    <property type="match status" value="1"/>
</dbReference>
<sequence length="271" mass="29526">MAPRRSSSAELPADMGPMPRQKVADQILSALRKEIVSGALPRDSRLPTERELATRFGVSGPTVREAIRGLSALGLVEVRHGSGAYVSPNVDNIVAVSLGTLVQLESVGISDLIRLLRVLNSHAAELAVDRATEDDIARVREAAELTITCRTVSDTAHAMTSFLTSFADAAHDPLLGAIARFLVHLVVKLEMSSYESRSDEFWRKWSSSAGSLRLAMVERLEERDAEGLVKAVVEYHDVVAKRIDTIPQLRDARLSDADFESFIGSRGRAVP</sequence>
<evidence type="ECO:0000256" key="2">
    <source>
        <dbReference type="ARBA" id="ARBA00023125"/>
    </source>
</evidence>
<organism evidence="5 6">
    <name type="scientific">Thermocatellispora tengchongensis</name>
    <dbReference type="NCBI Taxonomy" id="1073253"/>
    <lineage>
        <taxon>Bacteria</taxon>
        <taxon>Bacillati</taxon>
        <taxon>Actinomycetota</taxon>
        <taxon>Actinomycetes</taxon>
        <taxon>Streptosporangiales</taxon>
        <taxon>Streptosporangiaceae</taxon>
        <taxon>Thermocatellispora</taxon>
    </lineage>
</organism>
<dbReference type="Gene3D" id="1.20.120.530">
    <property type="entry name" value="GntR ligand-binding domain-like"/>
    <property type="match status" value="1"/>
</dbReference>
<dbReference type="PANTHER" id="PTHR43537">
    <property type="entry name" value="TRANSCRIPTIONAL REGULATOR, GNTR FAMILY"/>
    <property type="match status" value="1"/>
</dbReference>
<comment type="caution">
    <text evidence="5">The sequence shown here is derived from an EMBL/GenBank/DDBJ whole genome shotgun (WGS) entry which is preliminary data.</text>
</comment>
<keyword evidence="2 5" id="KW-0238">DNA-binding</keyword>
<dbReference type="InterPro" id="IPR036388">
    <property type="entry name" value="WH-like_DNA-bd_sf"/>
</dbReference>
<keyword evidence="3" id="KW-0804">Transcription</keyword>
<dbReference type="PROSITE" id="PS50949">
    <property type="entry name" value="HTH_GNTR"/>
    <property type="match status" value="1"/>
</dbReference>
<dbReference type="RefSeq" id="WP_185056652.1">
    <property type="nucleotide sequence ID" value="NZ_BAABIX010000041.1"/>
</dbReference>
<dbReference type="SMART" id="SM00345">
    <property type="entry name" value="HTH_GNTR"/>
    <property type="match status" value="1"/>
</dbReference>
<keyword evidence="1" id="KW-0805">Transcription regulation</keyword>
<evidence type="ECO:0000313" key="6">
    <source>
        <dbReference type="Proteomes" id="UP000578449"/>
    </source>
</evidence>
<dbReference type="Pfam" id="PF07729">
    <property type="entry name" value="FCD"/>
    <property type="match status" value="1"/>
</dbReference>
<dbReference type="SUPFAM" id="SSF46785">
    <property type="entry name" value="Winged helix' DNA-binding domain"/>
    <property type="match status" value="1"/>
</dbReference>
<dbReference type="GO" id="GO:0003677">
    <property type="term" value="F:DNA binding"/>
    <property type="evidence" value="ECO:0007669"/>
    <property type="project" value="UniProtKB-KW"/>
</dbReference>
<dbReference type="GO" id="GO:0003700">
    <property type="term" value="F:DNA-binding transcription factor activity"/>
    <property type="evidence" value="ECO:0007669"/>
    <property type="project" value="InterPro"/>
</dbReference>
<dbReference type="InterPro" id="IPR011711">
    <property type="entry name" value="GntR_C"/>
</dbReference>
<evidence type="ECO:0000259" key="4">
    <source>
        <dbReference type="PROSITE" id="PS50949"/>
    </source>
</evidence>
<dbReference type="PRINTS" id="PR00035">
    <property type="entry name" value="HTHGNTR"/>
</dbReference>
<dbReference type="InterPro" id="IPR036390">
    <property type="entry name" value="WH_DNA-bd_sf"/>
</dbReference>
<dbReference type="InterPro" id="IPR000524">
    <property type="entry name" value="Tscrpt_reg_HTH_GntR"/>
</dbReference>
<dbReference type="AlphaFoldDB" id="A0A840PRV0"/>